<reference evidence="8" key="1">
    <citation type="submission" date="2020-04" db="EMBL/GenBank/DDBJ databases">
        <title>Analysis of mating type loci in Filobasidium floriforme.</title>
        <authorList>
            <person name="Nowrousian M."/>
        </authorList>
    </citation>
    <scope>NUCLEOTIDE SEQUENCE</scope>
    <source>
        <strain evidence="8">CBS 6242</strain>
    </source>
</reference>
<dbReference type="Proteomes" id="UP000812966">
    <property type="component" value="Unassembled WGS sequence"/>
</dbReference>
<dbReference type="GO" id="GO:0004518">
    <property type="term" value="F:nuclease activity"/>
    <property type="evidence" value="ECO:0007669"/>
    <property type="project" value="UniProtKB-KW"/>
</dbReference>
<dbReference type="EC" id="3.6.1.-" evidence="6"/>
<dbReference type="Pfam" id="PF08652">
    <property type="entry name" value="RAI1"/>
    <property type="match status" value="1"/>
</dbReference>
<sequence>MSGSPSYFCPLPHRRGPSASSWPPYQKPHLLHSYRHLPSRDIQHDAPPIAYYARAPIGCNLNNGFEQRKERDPRLVEHLDGLCEGLLRYARKKGGLKKGALITWRGMLTRLLVAAYNDRDSWEMNALSLDGNVYLEDSVTAEAVERKIAEDKSSAIFSYYGYAFESYSTVKDTASGARTLAWTEDMDVDTNEQWCCIAKSKIGQRRLYMGGEIDCVEGQWRNSLADCVELKTNMLIKDSKGQTNFERKLMKHWAQSMLLGIPHVEVGFRDNRGIVQQVQRFETMRIPRMVRSSNEANPLWTSQQCLGTFDALADFIVQTILPLDPIPSWTAANPESRSKLPEPVIWRIGFEPKKGITLSVTEDAWRDDEGRWGFLPLSYVQELVDAP</sequence>
<dbReference type="PANTHER" id="PTHR12395">
    <property type="entry name" value="DOM-3 RELATED"/>
    <property type="match status" value="1"/>
</dbReference>
<comment type="subcellular location">
    <subcellularLocation>
        <location evidence="6">Nucleus</location>
    </subcellularLocation>
</comment>
<dbReference type="PANTHER" id="PTHR12395:SF9">
    <property type="entry name" value="DECAPPING AND EXORIBONUCLEASE PROTEIN"/>
    <property type="match status" value="1"/>
</dbReference>
<dbReference type="GO" id="GO:0005829">
    <property type="term" value="C:cytosol"/>
    <property type="evidence" value="ECO:0007669"/>
    <property type="project" value="TreeGrafter"/>
</dbReference>
<comment type="similarity">
    <text evidence="2 6">Belongs to the DXO/Dom3Z family.</text>
</comment>
<evidence type="ECO:0000256" key="1">
    <source>
        <dbReference type="ARBA" id="ARBA00001968"/>
    </source>
</evidence>
<dbReference type="GO" id="GO:0005634">
    <property type="term" value="C:nucleus"/>
    <property type="evidence" value="ECO:0007669"/>
    <property type="project" value="UniProtKB-SubCell"/>
</dbReference>
<dbReference type="InterPro" id="IPR013961">
    <property type="entry name" value="RAI1"/>
</dbReference>
<keyword evidence="6" id="KW-0539">Nucleus</keyword>
<accession>A0A8K0JNJ5</accession>
<name>A0A8K0JNJ5_9TREE</name>
<comment type="function">
    <text evidence="6">Decapping enzyme for NAD-capped RNAs: specifically hydrolyzes the nicotinamide adenine dinucleotide (NAD) cap from a subset of RNAs by removing the entire NAD moiety from the 5'-end of an NAD-capped RNA.</text>
</comment>
<dbReference type="EMBL" id="JABELV010000029">
    <property type="protein sequence ID" value="KAG7562604.1"/>
    <property type="molecule type" value="Genomic_DNA"/>
</dbReference>
<comment type="catalytic activity">
    <reaction evidence="5">
        <text>a 5'-end NAD(+)-phospho-ribonucleoside in mRNA + H2O = a 5'-end phospho-ribonucleoside in mRNA + NAD(+) + H(+)</text>
        <dbReference type="Rhea" id="RHEA:60880"/>
        <dbReference type="Rhea" id="RHEA-COMP:15692"/>
        <dbReference type="Rhea" id="RHEA-COMP:15698"/>
        <dbReference type="ChEBI" id="CHEBI:15377"/>
        <dbReference type="ChEBI" id="CHEBI:15378"/>
        <dbReference type="ChEBI" id="CHEBI:57540"/>
        <dbReference type="ChEBI" id="CHEBI:138282"/>
        <dbReference type="ChEBI" id="CHEBI:144029"/>
    </reaction>
    <physiologicalReaction direction="left-to-right" evidence="5">
        <dbReference type="Rhea" id="RHEA:60881"/>
    </physiologicalReaction>
</comment>
<dbReference type="InterPro" id="IPR039039">
    <property type="entry name" value="RAI1-like_fam"/>
</dbReference>
<evidence type="ECO:0000256" key="2">
    <source>
        <dbReference type="ARBA" id="ARBA00006562"/>
    </source>
</evidence>
<evidence type="ECO:0000256" key="4">
    <source>
        <dbReference type="ARBA" id="ARBA00044692"/>
    </source>
</evidence>
<evidence type="ECO:0000256" key="5">
    <source>
        <dbReference type="ARBA" id="ARBA00048124"/>
    </source>
</evidence>
<dbReference type="GO" id="GO:0034353">
    <property type="term" value="F:mRNA 5'-diphosphatase activity"/>
    <property type="evidence" value="ECO:0007669"/>
    <property type="project" value="TreeGrafter"/>
</dbReference>
<keyword evidence="6" id="KW-0694">RNA-binding</keyword>
<comment type="cofactor">
    <cofactor evidence="1 6">
        <name>a divalent metal cation</name>
        <dbReference type="ChEBI" id="CHEBI:60240"/>
    </cofactor>
</comment>
<proteinExistence type="inferred from homology"/>
<dbReference type="AlphaFoldDB" id="A0A8K0JNJ5"/>
<organism evidence="8 9">
    <name type="scientific">Filobasidium floriforme</name>
    <dbReference type="NCBI Taxonomy" id="5210"/>
    <lineage>
        <taxon>Eukaryota</taxon>
        <taxon>Fungi</taxon>
        <taxon>Dikarya</taxon>
        <taxon>Basidiomycota</taxon>
        <taxon>Agaricomycotina</taxon>
        <taxon>Tremellomycetes</taxon>
        <taxon>Filobasidiales</taxon>
        <taxon>Filobasidiaceae</taxon>
        <taxon>Filobasidium</taxon>
    </lineage>
</organism>
<keyword evidence="6" id="KW-0479">Metal-binding</keyword>
<comment type="catalytic activity">
    <reaction evidence="4">
        <text>a 5'-end triphospho-ribonucleoside in mRNA + H2O = a 5'-end phospho-ribonucleoside in mRNA + diphosphate + H(+)</text>
        <dbReference type="Rhea" id="RHEA:78683"/>
        <dbReference type="Rhea" id="RHEA-COMP:15692"/>
        <dbReference type="Rhea" id="RHEA-COMP:17164"/>
        <dbReference type="ChEBI" id="CHEBI:15377"/>
        <dbReference type="ChEBI" id="CHEBI:15378"/>
        <dbReference type="ChEBI" id="CHEBI:33019"/>
        <dbReference type="ChEBI" id="CHEBI:138282"/>
        <dbReference type="ChEBI" id="CHEBI:167618"/>
    </reaction>
    <physiologicalReaction direction="left-to-right" evidence="4">
        <dbReference type="Rhea" id="RHEA:78684"/>
    </physiologicalReaction>
</comment>
<dbReference type="GO" id="GO:0003723">
    <property type="term" value="F:RNA binding"/>
    <property type="evidence" value="ECO:0007669"/>
    <property type="project" value="UniProtKB-KW"/>
</dbReference>
<evidence type="ECO:0000313" key="9">
    <source>
        <dbReference type="Proteomes" id="UP000812966"/>
    </source>
</evidence>
<evidence type="ECO:0000259" key="7">
    <source>
        <dbReference type="Pfam" id="PF08652"/>
    </source>
</evidence>
<keyword evidence="6" id="KW-0540">Nuclease</keyword>
<dbReference type="GO" id="GO:0046872">
    <property type="term" value="F:metal ion binding"/>
    <property type="evidence" value="ECO:0007669"/>
    <property type="project" value="UniProtKB-KW"/>
</dbReference>
<dbReference type="GO" id="GO:0000166">
    <property type="term" value="F:nucleotide binding"/>
    <property type="evidence" value="ECO:0007669"/>
    <property type="project" value="UniProtKB-KW"/>
</dbReference>
<evidence type="ECO:0000256" key="6">
    <source>
        <dbReference type="RuleBase" id="RU367113"/>
    </source>
</evidence>
<feature type="domain" description="RAI1-like" evidence="7">
    <location>
        <begin position="26"/>
        <end position="379"/>
    </location>
</feature>
<dbReference type="GO" id="GO:0110155">
    <property type="term" value="P:NAD-cap decapping"/>
    <property type="evidence" value="ECO:0007669"/>
    <property type="project" value="TreeGrafter"/>
</dbReference>
<dbReference type="GO" id="GO:0000956">
    <property type="term" value="P:nuclear-transcribed mRNA catabolic process"/>
    <property type="evidence" value="ECO:0007669"/>
    <property type="project" value="TreeGrafter"/>
</dbReference>
<protein>
    <recommendedName>
        <fullName evidence="6">Decapping nuclease</fullName>
        <ecNumber evidence="6">3.6.1.-</ecNumber>
    </recommendedName>
</protein>
<comment type="caution">
    <text evidence="8">The sequence shown here is derived from an EMBL/GenBank/DDBJ whole genome shotgun (WGS) entry which is preliminary data.</text>
</comment>
<keyword evidence="6" id="KW-0378">Hydrolase</keyword>
<evidence type="ECO:0000256" key="3">
    <source>
        <dbReference type="ARBA" id="ARBA00044676"/>
    </source>
</evidence>
<keyword evidence="9" id="KW-1185">Reference proteome</keyword>
<comment type="catalytic activity">
    <reaction evidence="3">
        <text>a 5'-end (N(7)-methyl 5'-triphosphoguanosine)-ribonucleoside-ribonucleotide in mRNA + H2O = a (N(7)-methyl 5'-triphosphoguanosine)-nucleoside + a 5'-end phospho-ribonucleoside in mRNA + H(+)</text>
        <dbReference type="Rhea" id="RHEA:66928"/>
        <dbReference type="Rhea" id="RHEA-COMP:15692"/>
        <dbReference type="Rhea" id="RHEA-COMP:17313"/>
        <dbReference type="ChEBI" id="CHEBI:15377"/>
        <dbReference type="ChEBI" id="CHEBI:15378"/>
        <dbReference type="ChEBI" id="CHEBI:138282"/>
        <dbReference type="ChEBI" id="CHEBI:172876"/>
        <dbReference type="ChEBI" id="CHEBI:172877"/>
    </reaction>
    <physiologicalReaction direction="left-to-right" evidence="3">
        <dbReference type="Rhea" id="RHEA:66929"/>
    </physiologicalReaction>
</comment>
<keyword evidence="6" id="KW-0547">Nucleotide-binding</keyword>
<evidence type="ECO:0000313" key="8">
    <source>
        <dbReference type="EMBL" id="KAG7562604.1"/>
    </source>
</evidence>
<gene>
    <name evidence="8" type="ORF">FFLO_01977</name>
</gene>